<evidence type="ECO:0000256" key="2">
    <source>
        <dbReference type="SAM" id="Phobius"/>
    </source>
</evidence>
<gene>
    <name evidence="4" type="primary">LOC118239420</name>
</gene>
<keyword evidence="2" id="KW-1133">Transmembrane helix</keyword>
<protein>
    <submittedName>
        <fullName evidence="4">Anthrax toxin receptor-like</fullName>
    </submittedName>
</protein>
<accession>A0A9J7H8P5</accession>
<keyword evidence="2" id="KW-0812">Transmembrane</keyword>
<keyword evidence="3" id="KW-1185">Reference proteome</keyword>
<reference evidence="3" key="2">
    <citation type="journal article" date="2020" name="Biotechnol. Bioeng.">
        <title>Chromosome-scale scaffolds for the Chinese hamster reference genome assembly to facilitate the study of the CHO epigenome.</title>
        <authorList>
            <person name="Hilliard W."/>
            <person name="MacDonald M."/>
            <person name="Lee K.H."/>
        </authorList>
    </citation>
    <scope>NUCLEOTIDE SEQUENCE [LARGE SCALE GENOMIC DNA]</scope>
    <source>
        <strain evidence="3">17A/GY</strain>
    </source>
</reference>
<name>A0A9J7H8P5_CRIGR</name>
<evidence type="ECO:0000313" key="3">
    <source>
        <dbReference type="Proteomes" id="UP001108280"/>
    </source>
</evidence>
<feature type="region of interest" description="Disordered" evidence="1">
    <location>
        <begin position="62"/>
        <end position="93"/>
    </location>
</feature>
<sequence>MYACGVALYPAGSARCYKRGVPGAARLVLGISPAVVLLALLPVCCGLRRGLRLRLRLRPPPPAPFPLSPPPPPPPPPFLPPPAPAPPPSLSSGRPAALWGICLLFRDRVSLCSFGACPGTTY</sequence>
<organism evidence="3 4">
    <name type="scientific">Cricetulus griseus</name>
    <name type="common">Chinese hamster</name>
    <name type="synonym">Cricetulus barabensis griseus</name>
    <dbReference type="NCBI Taxonomy" id="10029"/>
    <lineage>
        <taxon>Eukaryota</taxon>
        <taxon>Metazoa</taxon>
        <taxon>Chordata</taxon>
        <taxon>Craniata</taxon>
        <taxon>Vertebrata</taxon>
        <taxon>Euteleostomi</taxon>
        <taxon>Mammalia</taxon>
        <taxon>Eutheria</taxon>
        <taxon>Euarchontoglires</taxon>
        <taxon>Glires</taxon>
        <taxon>Rodentia</taxon>
        <taxon>Myomorpha</taxon>
        <taxon>Muroidea</taxon>
        <taxon>Cricetidae</taxon>
        <taxon>Cricetinae</taxon>
        <taxon>Cricetulus</taxon>
    </lineage>
</organism>
<dbReference type="RefSeq" id="XP_035306041.1">
    <property type="nucleotide sequence ID" value="XM_035450150.1"/>
</dbReference>
<dbReference type="AlphaFoldDB" id="A0A9J7H8P5"/>
<dbReference type="KEGG" id="cge:118239420"/>
<keyword evidence="2" id="KW-0472">Membrane</keyword>
<reference evidence="3" key="1">
    <citation type="journal article" date="2018" name="Biotechnol. Bioeng.">
        <title>A reference genome of the Chinese hamster based on a hybrid assembly strategy.</title>
        <authorList>
            <person name="Rupp O."/>
            <person name="MacDonald M.L."/>
            <person name="Li S."/>
            <person name="Dhiman H."/>
            <person name="Polson S."/>
            <person name="Griep S."/>
            <person name="Heffner K."/>
            <person name="Hernandez I."/>
            <person name="Brinkrolf K."/>
            <person name="Jadhav V."/>
            <person name="Samoudi M."/>
            <person name="Hao H."/>
            <person name="Kingham B."/>
            <person name="Goesmann A."/>
            <person name="Betenbaugh M.J."/>
            <person name="Lewis N.E."/>
            <person name="Borth N."/>
            <person name="Lee K.H."/>
        </authorList>
    </citation>
    <scope>NUCLEOTIDE SEQUENCE [LARGE SCALE GENOMIC DNA]</scope>
    <source>
        <strain evidence="3">17A/GY</strain>
    </source>
</reference>
<evidence type="ECO:0000256" key="1">
    <source>
        <dbReference type="SAM" id="MobiDB-lite"/>
    </source>
</evidence>
<dbReference type="GeneID" id="118239420"/>
<feature type="compositionally biased region" description="Pro residues" evidence="1">
    <location>
        <begin position="62"/>
        <end position="89"/>
    </location>
</feature>
<evidence type="ECO:0000313" key="4">
    <source>
        <dbReference type="RefSeq" id="XP_035306041.1"/>
    </source>
</evidence>
<reference evidence="4" key="3">
    <citation type="submission" date="2025-08" db="UniProtKB">
        <authorList>
            <consortium name="RefSeq"/>
        </authorList>
    </citation>
    <scope>IDENTIFICATION</scope>
    <source>
        <strain evidence="4">17A/GY</strain>
        <tissue evidence="4">Liver</tissue>
    </source>
</reference>
<feature type="transmembrane region" description="Helical" evidence="2">
    <location>
        <begin position="27"/>
        <end position="47"/>
    </location>
</feature>
<proteinExistence type="predicted"/>
<dbReference type="Proteomes" id="UP001108280">
    <property type="component" value="Chromosome X"/>
</dbReference>